<name>A0A3R9WJI3_9BACT</name>
<evidence type="ECO:0000259" key="2">
    <source>
        <dbReference type="Pfam" id="PF19556"/>
    </source>
</evidence>
<dbReference type="AlphaFoldDB" id="A0A3R9WJI3"/>
<comment type="caution">
    <text evidence="3">The sequence shown here is derived from an EMBL/GenBank/DDBJ whole genome shotgun (WGS) entry which is preliminary data.</text>
</comment>
<sequence length="195" mass="20981">MFRELSPLLTRRSLVLTVSSIGEGRIRLTITPRPTDKDESREVIQPLAVEGTAEELDTDLAKALIDYTAEHLTLARSLEQVKANMEAALKEAKEEAAKKVADAKRAIKPASTKTAMAPAPEVSKPAPPSLFDAPKEPTANPSAAKKQVADDDEDDDSDIPSPGAAVQPSMFDTQSEENEILKEAFYGTDNDHAAA</sequence>
<feature type="domain" description="ParB-related ThiF-related cassette protein E" evidence="2">
    <location>
        <begin position="2"/>
        <end position="117"/>
    </location>
</feature>
<accession>A0A3R9WJI3</accession>
<organism evidence="3 4">
    <name type="scientific">Edaphobacter aggregans</name>
    <dbReference type="NCBI Taxonomy" id="570835"/>
    <lineage>
        <taxon>Bacteria</taxon>
        <taxon>Pseudomonadati</taxon>
        <taxon>Acidobacteriota</taxon>
        <taxon>Terriglobia</taxon>
        <taxon>Terriglobales</taxon>
        <taxon>Acidobacteriaceae</taxon>
        <taxon>Edaphobacter</taxon>
    </lineage>
</organism>
<dbReference type="Proteomes" id="UP000269669">
    <property type="component" value="Unassembled WGS sequence"/>
</dbReference>
<dbReference type="InterPro" id="IPR022273">
    <property type="entry name" value="PRTRC_protein-E"/>
</dbReference>
<evidence type="ECO:0000256" key="1">
    <source>
        <dbReference type="SAM" id="MobiDB-lite"/>
    </source>
</evidence>
<proteinExistence type="predicted"/>
<evidence type="ECO:0000313" key="3">
    <source>
        <dbReference type="EMBL" id="RSL18631.1"/>
    </source>
</evidence>
<dbReference type="NCBIfam" id="TIGR03741">
    <property type="entry name" value="PRTRC_E"/>
    <property type="match status" value="1"/>
</dbReference>
<protein>
    <submittedName>
        <fullName evidence="3">PRTRC genetic system protein E</fullName>
    </submittedName>
</protein>
<dbReference type="RefSeq" id="WP_185827270.1">
    <property type="nucleotide sequence ID" value="NZ_RSDW01000001.1"/>
</dbReference>
<feature type="region of interest" description="Disordered" evidence="1">
    <location>
        <begin position="96"/>
        <end position="195"/>
    </location>
</feature>
<evidence type="ECO:0000313" key="4">
    <source>
        <dbReference type="Proteomes" id="UP000269669"/>
    </source>
</evidence>
<keyword evidence="4" id="KW-1185">Reference proteome</keyword>
<feature type="compositionally biased region" description="Basic and acidic residues" evidence="1">
    <location>
        <begin position="96"/>
        <end position="105"/>
    </location>
</feature>
<dbReference type="Pfam" id="PF19556">
    <property type="entry name" value="PRTRC_E"/>
    <property type="match status" value="1"/>
</dbReference>
<dbReference type="EMBL" id="RSDW01000001">
    <property type="protein sequence ID" value="RSL18631.1"/>
    <property type="molecule type" value="Genomic_DNA"/>
</dbReference>
<reference evidence="3 4" key="1">
    <citation type="submission" date="2018-12" db="EMBL/GenBank/DDBJ databases">
        <title>Sequencing of bacterial isolates from soil warming experiment in Harvard Forest, Massachusetts, USA.</title>
        <authorList>
            <person name="Deangelis K."/>
        </authorList>
    </citation>
    <scope>NUCLEOTIDE SEQUENCE [LARGE SCALE GENOMIC DNA]</scope>
    <source>
        <strain evidence="3 4">EB153</strain>
    </source>
</reference>
<gene>
    <name evidence="3" type="ORF">EDE15_4221</name>
</gene>